<evidence type="ECO:0000313" key="8">
    <source>
        <dbReference type="Proteomes" id="UP000823661"/>
    </source>
</evidence>
<dbReference type="Gene3D" id="3.40.720.10">
    <property type="entry name" value="Alkaline Phosphatase, subunit A"/>
    <property type="match status" value="1"/>
</dbReference>
<dbReference type="PROSITE" id="PS00523">
    <property type="entry name" value="SULFATASE_1"/>
    <property type="match status" value="1"/>
</dbReference>
<dbReference type="PANTHER" id="PTHR42693">
    <property type="entry name" value="ARYLSULFATASE FAMILY MEMBER"/>
    <property type="match status" value="1"/>
</dbReference>
<evidence type="ECO:0000256" key="2">
    <source>
        <dbReference type="ARBA" id="ARBA00022723"/>
    </source>
</evidence>
<dbReference type="InterPro" id="IPR050738">
    <property type="entry name" value="Sulfatase"/>
</dbReference>
<dbReference type="InterPro" id="IPR017850">
    <property type="entry name" value="Alkaline_phosphatase_core_sf"/>
</dbReference>
<evidence type="ECO:0000256" key="3">
    <source>
        <dbReference type="ARBA" id="ARBA00022801"/>
    </source>
</evidence>
<organism evidence="7 8">
    <name type="scientific">Candidatus Cryptobacteroides intestinavium</name>
    <dbReference type="NCBI Taxonomy" id="2840766"/>
    <lineage>
        <taxon>Bacteria</taxon>
        <taxon>Pseudomonadati</taxon>
        <taxon>Bacteroidota</taxon>
        <taxon>Bacteroidia</taxon>
        <taxon>Bacteroidales</taxon>
        <taxon>Candidatus Cryptobacteroides</taxon>
    </lineage>
</organism>
<keyword evidence="3 7" id="KW-0378">Hydrolase</keyword>
<gene>
    <name evidence="7" type="ORF">IAC06_03865</name>
</gene>
<evidence type="ECO:0000259" key="6">
    <source>
        <dbReference type="Pfam" id="PF00884"/>
    </source>
</evidence>
<evidence type="ECO:0000256" key="4">
    <source>
        <dbReference type="ARBA" id="ARBA00022837"/>
    </source>
</evidence>
<comment type="PTM">
    <text evidence="5">The conversion to 3-oxoalanine (also known as C-formylglycine, FGly), of a serine or cysteine residue in prokaryotes and of a cysteine residue in eukaryotes, is critical for catalytic activity.</text>
</comment>
<dbReference type="SUPFAM" id="SSF53649">
    <property type="entry name" value="Alkaline phosphatase-like"/>
    <property type="match status" value="1"/>
</dbReference>
<protein>
    <submittedName>
        <fullName evidence="7">Sulfatase-like hydrolase/transferase</fullName>
    </submittedName>
</protein>
<dbReference type="Pfam" id="PF00884">
    <property type="entry name" value="Sulfatase"/>
    <property type="match status" value="1"/>
</dbReference>
<sequence length="457" mass="51210">MAAGRDRARPDTRRPNIIYIMTDQQWAGAMSCAGNPDLETPNMDRLAENGIRFTNAYCSFPLSGPSRAAMFTGYMPSESGVVENEMPLPDSLAAKTLGTVMSDAGYDCAYAGKWHVNTISLPGKEAFGFHNIKGNGDRGIAEACIEYLRSRPSDRPFFLVASYTNPHNICEFARGQNTPHAKVEQADTRDCPNLPANFAVAPYDADILRYEKSLDYSLYPTAAYSPDDWRQYRNAYFRLVEAVDAEIGKIIDEIDRQGLWENTVIIFTSDHGDGAGAHQWNQKTALYEEVVNVPMIICLPGLRKAGTTDDALVSNGIDLMPSVCGWAGVQVPAGRRGYSYMETLSGNDPEEREYIVTETNFLQTSGTLGWMVRTPGYKYVLYDKGPYREQLFDMENDRGEMRNLAVESRYRDILLQHREILNEWLKTHPATSIRKRADGSAPPVTDRARHLRLVPED</sequence>
<feature type="modified residue" description="3-oxoalanine (Ser)" evidence="5">
    <location>
        <position position="63"/>
    </location>
</feature>
<reference evidence="7" key="1">
    <citation type="submission" date="2020-10" db="EMBL/GenBank/DDBJ databases">
        <authorList>
            <person name="Gilroy R."/>
        </authorList>
    </citation>
    <scope>NUCLEOTIDE SEQUENCE</scope>
    <source>
        <strain evidence="7">B1-20833</strain>
    </source>
</reference>
<dbReference type="AlphaFoldDB" id="A0A9D9EU00"/>
<dbReference type="InterPro" id="IPR000917">
    <property type="entry name" value="Sulfatase_N"/>
</dbReference>
<evidence type="ECO:0000256" key="1">
    <source>
        <dbReference type="ARBA" id="ARBA00008779"/>
    </source>
</evidence>
<comment type="similarity">
    <text evidence="1">Belongs to the sulfatase family.</text>
</comment>
<name>A0A9D9EU00_9BACT</name>
<dbReference type="EMBL" id="JADIMI010000036">
    <property type="protein sequence ID" value="MBO8452006.1"/>
    <property type="molecule type" value="Genomic_DNA"/>
</dbReference>
<accession>A0A9D9EU00</accession>
<evidence type="ECO:0000313" key="7">
    <source>
        <dbReference type="EMBL" id="MBO8452006.1"/>
    </source>
</evidence>
<dbReference type="Proteomes" id="UP000823661">
    <property type="component" value="Unassembled WGS sequence"/>
</dbReference>
<reference evidence="7" key="2">
    <citation type="journal article" date="2021" name="PeerJ">
        <title>Extensive microbial diversity within the chicken gut microbiome revealed by metagenomics and culture.</title>
        <authorList>
            <person name="Gilroy R."/>
            <person name="Ravi A."/>
            <person name="Getino M."/>
            <person name="Pursley I."/>
            <person name="Horton D.L."/>
            <person name="Alikhan N.F."/>
            <person name="Baker D."/>
            <person name="Gharbi K."/>
            <person name="Hall N."/>
            <person name="Watson M."/>
            <person name="Adriaenssens E.M."/>
            <person name="Foster-Nyarko E."/>
            <person name="Jarju S."/>
            <person name="Secka A."/>
            <person name="Antonio M."/>
            <person name="Oren A."/>
            <person name="Chaudhuri R.R."/>
            <person name="La Ragione R."/>
            <person name="Hildebrand F."/>
            <person name="Pallen M.J."/>
        </authorList>
    </citation>
    <scope>NUCLEOTIDE SEQUENCE</scope>
    <source>
        <strain evidence="7">B1-20833</strain>
    </source>
</reference>
<comment type="caution">
    <text evidence="7">The sequence shown here is derived from an EMBL/GenBank/DDBJ whole genome shotgun (WGS) entry which is preliminary data.</text>
</comment>
<keyword evidence="2" id="KW-0479">Metal-binding</keyword>
<feature type="domain" description="Sulfatase N-terminal" evidence="6">
    <location>
        <begin position="15"/>
        <end position="329"/>
    </location>
</feature>
<keyword evidence="4" id="KW-0106">Calcium</keyword>
<dbReference type="InterPro" id="IPR024607">
    <property type="entry name" value="Sulfatase_CS"/>
</dbReference>
<evidence type="ECO:0000256" key="5">
    <source>
        <dbReference type="PIRSR" id="PIRSR600917-52"/>
    </source>
</evidence>
<dbReference type="PANTHER" id="PTHR42693:SF33">
    <property type="entry name" value="ARYLSULFATASE"/>
    <property type="match status" value="1"/>
</dbReference>
<dbReference type="GO" id="GO:0046872">
    <property type="term" value="F:metal ion binding"/>
    <property type="evidence" value="ECO:0007669"/>
    <property type="project" value="UniProtKB-KW"/>
</dbReference>
<dbReference type="GO" id="GO:0004065">
    <property type="term" value="F:arylsulfatase activity"/>
    <property type="evidence" value="ECO:0007669"/>
    <property type="project" value="TreeGrafter"/>
</dbReference>
<proteinExistence type="inferred from homology"/>